<reference evidence="11" key="1">
    <citation type="submission" date="2024-06" db="EMBL/GenBank/DDBJ databases">
        <title>Multi-omics analyses provide insights into the biosynthesis of the anticancer antibiotic pleurotin in Hohenbuehelia grisea.</title>
        <authorList>
            <person name="Weaver J.A."/>
            <person name="Alberti F."/>
        </authorList>
    </citation>
    <scope>NUCLEOTIDE SEQUENCE [LARGE SCALE GENOMIC DNA]</scope>
    <source>
        <strain evidence="11">T-177</strain>
    </source>
</reference>
<evidence type="ECO:0000256" key="3">
    <source>
        <dbReference type="ARBA" id="ARBA00017059"/>
    </source>
</evidence>
<dbReference type="EMBL" id="JASNQZ010000014">
    <property type="protein sequence ID" value="KAL0948264.1"/>
    <property type="molecule type" value="Genomic_DNA"/>
</dbReference>
<evidence type="ECO:0000256" key="6">
    <source>
        <dbReference type="ARBA" id="ARBA00022989"/>
    </source>
</evidence>
<evidence type="ECO:0000256" key="5">
    <source>
        <dbReference type="ARBA" id="ARBA00022824"/>
    </source>
</evidence>
<evidence type="ECO:0000256" key="8">
    <source>
        <dbReference type="ARBA" id="ARBA00045204"/>
    </source>
</evidence>
<evidence type="ECO:0000256" key="4">
    <source>
        <dbReference type="ARBA" id="ARBA00022692"/>
    </source>
</evidence>
<name>A0ABR3IYC3_9AGAR</name>
<gene>
    <name evidence="10" type="ORF">HGRIS_010860</name>
</gene>
<evidence type="ECO:0000313" key="10">
    <source>
        <dbReference type="EMBL" id="KAL0948264.1"/>
    </source>
</evidence>
<evidence type="ECO:0000256" key="1">
    <source>
        <dbReference type="ARBA" id="ARBA00004477"/>
    </source>
</evidence>
<proteinExistence type="inferred from homology"/>
<evidence type="ECO:0000256" key="9">
    <source>
        <dbReference type="SAM" id="Phobius"/>
    </source>
</evidence>
<evidence type="ECO:0000256" key="2">
    <source>
        <dbReference type="ARBA" id="ARBA00005245"/>
    </source>
</evidence>
<keyword evidence="4 9" id="KW-0812">Transmembrane</keyword>
<keyword evidence="6 9" id="KW-1133">Transmembrane helix</keyword>
<dbReference type="InterPro" id="IPR009542">
    <property type="entry name" value="Spc1/SPCS1"/>
</dbReference>
<comment type="subcellular location">
    <subcellularLocation>
        <location evidence="1">Endoplasmic reticulum membrane</location>
        <topology evidence="1">Multi-pass membrane protein</topology>
    </subcellularLocation>
</comment>
<comment type="function">
    <text evidence="8">Component of the signal peptidase complex (SPC) which catalyzes the cleavage of N-terminal signal sequences from nascent proteins as they are translocated into the lumen of the endoplasmic reticulum. Dispensable for SPC enzymatic activity.</text>
</comment>
<evidence type="ECO:0000256" key="7">
    <source>
        <dbReference type="ARBA" id="ARBA00023136"/>
    </source>
</evidence>
<dbReference type="Proteomes" id="UP001556367">
    <property type="component" value="Unassembled WGS sequence"/>
</dbReference>
<feature type="transmembrane region" description="Helical" evidence="9">
    <location>
        <begin position="24"/>
        <end position="43"/>
    </location>
</feature>
<organism evidence="10 11">
    <name type="scientific">Hohenbuehelia grisea</name>
    <dbReference type="NCBI Taxonomy" id="104357"/>
    <lineage>
        <taxon>Eukaryota</taxon>
        <taxon>Fungi</taxon>
        <taxon>Dikarya</taxon>
        <taxon>Basidiomycota</taxon>
        <taxon>Agaricomycotina</taxon>
        <taxon>Agaricomycetes</taxon>
        <taxon>Agaricomycetidae</taxon>
        <taxon>Agaricales</taxon>
        <taxon>Pleurotineae</taxon>
        <taxon>Pleurotaceae</taxon>
        <taxon>Hohenbuehelia</taxon>
    </lineage>
</organism>
<accession>A0ABR3IYC3</accession>
<feature type="transmembrane region" description="Helical" evidence="9">
    <location>
        <begin position="50"/>
        <end position="68"/>
    </location>
</feature>
<keyword evidence="5" id="KW-0256">Endoplasmic reticulum</keyword>
<protein>
    <recommendedName>
        <fullName evidence="3">Signal peptidase complex subunit 1</fullName>
    </recommendedName>
</protein>
<keyword evidence="11" id="KW-1185">Reference proteome</keyword>
<dbReference type="PANTHER" id="PTHR13202:SF0">
    <property type="entry name" value="SIGNAL PEPTIDASE COMPLEX SUBUNIT 1"/>
    <property type="match status" value="1"/>
</dbReference>
<dbReference type="PANTHER" id="PTHR13202">
    <property type="entry name" value="MICROSOMAL SIGNAL PEPTIDASE 12 KDA SUBUNIT"/>
    <property type="match status" value="1"/>
</dbReference>
<sequence length="93" mass="10145">MSNVINELLEGKIDFEGQRLVETLVSWVMIIAAVISFIAGFALQSLQVTFGLFAASIVALAFVIIPPWPMFNANPVKWLPAHTEAQDTKAKAS</sequence>
<evidence type="ECO:0000313" key="11">
    <source>
        <dbReference type="Proteomes" id="UP001556367"/>
    </source>
</evidence>
<comment type="caution">
    <text evidence="10">The sequence shown here is derived from an EMBL/GenBank/DDBJ whole genome shotgun (WGS) entry which is preliminary data.</text>
</comment>
<comment type="similarity">
    <text evidence="2">Belongs to the SPCS1 family.</text>
</comment>
<keyword evidence="7 9" id="KW-0472">Membrane</keyword>
<dbReference type="Pfam" id="PF06645">
    <property type="entry name" value="SPC12"/>
    <property type="match status" value="1"/>
</dbReference>